<dbReference type="SUPFAM" id="SSF57196">
    <property type="entry name" value="EGF/Laminin"/>
    <property type="match status" value="2"/>
</dbReference>
<dbReference type="InterPro" id="IPR053065">
    <property type="entry name" value="Archenteron_Induction-Rel"/>
</dbReference>
<dbReference type="InParanoid" id="A0A7M7NZJ6"/>
<sequence length="422" mass="47728">MKFNLAFVVAFIGVGMVAADENLMSKLQMALKSMLNENEELQMQSRDTKGQCESDTNKCNNHGTCTEGRWGTYYCKCVMPYRVRGADSSCYPIETREQVARTYPSFRQCIQETNYCDGHGGCLPGPRDSDGRFWFSCKCGEGYDGNNKGGCSPIVLETREEVEMLARKYYSLSECSQGTNDCNENGECVEKDGKYWCECGEGYEENEDGGCSPIVLETREEVEMLARKYYSLSECSQGTNDCNENGECVEKDGKYWCECGEGYEENEDGGCSPIVLETREEVEMLARKYYSLSECSQGTNDCNENGECVEKDGKYWCKCGEDYEENEDGGCSPIETREEVEMLARKYYSLSDCSQGTNDCNENGECVEEDGKYWCKCGEDYEENEDGGCSPIVTRATEVDDDDFAERKKEIMRQLAEFLQEE</sequence>
<keyword evidence="3" id="KW-0175">Coiled coil</keyword>
<dbReference type="PANTHER" id="PTHR36853:SF1">
    <property type="entry name" value="DUF3844 DOMAIN-CONTAINING PROTEIN"/>
    <property type="match status" value="1"/>
</dbReference>
<dbReference type="InterPro" id="IPR049883">
    <property type="entry name" value="NOTCH1_EGF-like"/>
</dbReference>
<dbReference type="SMART" id="SM00181">
    <property type="entry name" value="EGF"/>
    <property type="match status" value="6"/>
</dbReference>
<feature type="chain" id="PRO_5029613078" description="EGF-like domain-containing protein" evidence="4">
    <location>
        <begin position="20"/>
        <end position="422"/>
    </location>
</feature>
<evidence type="ECO:0000259" key="5">
    <source>
        <dbReference type="PROSITE" id="PS50026"/>
    </source>
</evidence>
<reference evidence="6" key="2">
    <citation type="submission" date="2021-01" db="UniProtKB">
        <authorList>
            <consortium name="EnsemblMetazoa"/>
        </authorList>
    </citation>
    <scope>IDENTIFICATION</scope>
</reference>
<dbReference type="KEGG" id="spu:100890914"/>
<feature type="coiled-coil region" evidence="3">
    <location>
        <begin position="24"/>
        <end position="51"/>
    </location>
</feature>
<dbReference type="InterPro" id="IPR000742">
    <property type="entry name" value="EGF"/>
</dbReference>
<keyword evidence="2" id="KW-0245">EGF-like domain</keyword>
<dbReference type="PANTHER" id="PTHR36853">
    <property type="entry name" value="EXPRESSED PROTEIN"/>
    <property type="match status" value="1"/>
</dbReference>
<feature type="domain" description="EGF-like" evidence="5">
    <location>
        <begin position="48"/>
        <end position="87"/>
    </location>
</feature>
<evidence type="ECO:0000256" key="2">
    <source>
        <dbReference type="PROSITE-ProRule" id="PRU00076"/>
    </source>
</evidence>
<evidence type="ECO:0000313" key="6">
    <source>
        <dbReference type="EnsemblMetazoa" id="XP_030841620"/>
    </source>
</evidence>
<dbReference type="Gene3D" id="2.10.25.10">
    <property type="entry name" value="Laminin"/>
    <property type="match status" value="3"/>
</dbReference>
<evidence type="ECO:0000256" key="4">
    <source>
        <dbReference type="SAM" id="SignalP"/>
    </source>
</evidence>
<feature type="signal peptide" evidence="4">
    <location>
        <begin position="1"/>
        <end position="19"/>
    </location>
</feature>
<feature type="domain" description="EGF-like" evidence="5">
    <location>
        <begin position="231"/>
        <end position="272"/>
    </location>
</feature>
<reference evidence="7" key="1">
    <citation type="submission" date="2015-02" db="EMBL/GenBank/DDBJ databases">
        <title>Genome sequencing for Strongylocentrotus purpuratus.</title>
        <authorList>
            <person name="Murali S."/>
            <person name="Liu Y."/>
            <person name="Vee V."/>
            <person name="English A."/>
            <person name="Wang M."/>
            <person name="Skinner E."/>
            <person name="Han Y."/>
            <person name="Muzny D.M."/>
            <person name="Worley K.C."/>
            <person name="Gibbs R.A."/>
        </authorList>
    </citation>
    <scope>NUCLEOTIDE SEQUENCE</scope>
</reference>
<dbReference type="Pfam" id="PF00008">
    <property type="entry name" value="EGF"/>
    <property type="match status" value="3"/>
</dbReference>
<keyword evidence="4" id="KW-0732">Signal</keyword>
<dbReference type="Proteomes" id="UP000007110">
    <property type="component" value="Unassembled WGS sequence"/>
</dbReference>
<dbReference type="Pfam" id="PF07645">
    <property type="entry name" value="EGF_CA"/>
    <property type="match status" value="2"/>
</dbReference>
<dbReference type="EnsemblMetazoa" id="XM_030985760">
    <property type="protein sequence ID" value="XP_030841620"/>
    <property type="gene ID" value="LOC100890914"/>
</dbReference>
<dbReference type="AlphaFoldDB" id="A0A7M7NZJ6"/>
<dbReference type="PROSITE" id="PS01186">
    <property type="entry name" value="EGF_2"/>
    <property type="match status" value="3"/>
</dbReference>
<dbReference type="GO" id="GO:0005201">
    <property type="term" value="F:extracellular matrix structural constituent"/>
    <property type="evidence" value="ECO:0000318"/>
    <property type="project" value="GO_Central"/>
</dbReference>
<organism evidence="6 7">
    <name type="scientific">Strongylocentrotus purpuratus</name>
    <name type="common">Purple sea urchin</name>
    <dbReference type="NCBI Taxonomy" id="7668"/>
    <lineage>
        <taxon>Eukaryota</taxon>
        <taxon>Metazoa</taxon>
        <taxon>Echinodermata</taxon>
        <taxon>Eleutherozoa</taxon>
        <taxon>Echinozoa</taxon>
        <taxon>Echinoidea</taxon>
        <taxon>Euechinoidea</taxon>
        <taxon>Echinacea</taxon>
        <taxon>Camarodonta</taxon>
        <taxon>Echinidea</taxon>
        <taxon>Strongylocentrotidae</taxon>
        <taxon>Strongylocentrotus</taxon>
    </lineage>
</organism>
<accession>A0A7M7NZJ6</accession>
<dbReference type="OMA" id="SWSEFCE"/>
<dbReference type="RefSeq" id="XP_030841620.1">
    <property type="nucleotide sequence ID" value="XM_030985760.1"/>
</dbReference>
<proteinExistence type="predicted"/>
<dbReference type="OrthoDB" id="6022609at2759"/>
<feature type="domain" description="EGF-like" evidence="5">
    <location>
        <begin position="171"/>
        <end position="212"/>
    </location>
</feature>
<dbReference type="GO" id="GO:0005576">
    <property type="term" value="C:extracellular region"/>
    <property type="evidence" value="ECO:0000318"/>
    <property type="project" value="GO_Central"/>
</dbReference>
<dbReference type="GeneID" id="100890914"/>
<evidence type="ECO:0000313" key="7">
    <source>
        <dbReference type="Proteomes" id="UP000007110"/>
    </source>
</evidence>
<evidence type="ECO:0000256" key="1">
    <source>
        <dbReference type="ARBA" id="ARBA00023157"/>
    </source>
</evidence>
<keyword evidence="7" id="KW-1185">Reference proteome</keyword>
<name>A0A7M7NZJ6_STRPU</name>
<protein>
    <recommendedName>
        <fullName evidence="5">EGF-like domain-containing protein</fullName>
    </recommendedName>
</protein>
<comment type="caution">
    <text evidence="2">Lacks conserved residue(s) required for the propagation of feature annotation.</text>
</comment>
<evidence type="ECO:0000256" key="3">
    <source>
        <dbReference type="SAM" id="Coils"/>
    </source>
</evidence>
<keyword evidence="1" id="KW-1015">Disulfide bond</keyword>
<dbReference type="PROSITE" id="PS50026">
    <property type="entry name" value="EGF_3"/>
    <property type="match status" value="3"/>
</dbReference>